<dbReference type="Proteomes" id="UP000298030">
    <property type="component" value="Unassembled WGS sequence"/>
</dbReference>
<accession>A0A4Y7TDW3</accession>
<dbReference type="SUPFAM" id="SSF52047">
    <property type="entry name" value="RNI-like"/>
    <property type="match status" value="1"/>
</dbReference>
<protein>
    <recommendedName>
        <fullName evidence="3">RNI-like protein</fullName>
    </recommendedName>
</protein>
<comment type="caution">
    <text evidence="1">The sequence shown here is derived from an EMBL/GenBank/DDBJ whole genome shotgun (WGS) entry which is preliminary data.</text>
</comment>
<dbReference type="AlphaFoldDB" id="A0A4Y7TDW3"/>
<dbReference type="InterPro" id="IPR032675">
    <property type="entry name" value="LRR_dom_sf"/>
</dbReference>
<name>A0A4Y7TDW3_COPMI</name>
<proteinExistence type="predicted"/>
<evidence type="ECO:0000313" key="1">
    <source>
        <dbReference type="EMBL" id="TEB32366.1"/>
    </source>
</evidence>
<organism evidence="1 2">
    <name type="scientific">Coprinellus micaceus</name>
    <name type="common">Glistening ink-cap mushroom</name>
    <name type="synonym">Coprinus micaceus</name>
    <dbReference type="NCBI Taxonomy" id="71717"/>
    <lineage>
        <taxon>Eukaryota</taxon>
        <taxon>Fungi</taxon>
        <taxon>Dikarya</taxon>
        <taxon>Basidiomycota</taxon>
        <taxon>Agaricomycotina</taxon>
        <taxon>Agaricomycetes</taxon>
        <taxon>Agaricomycetidae</taxon>
        <taxon>Agaricales</taxon>
        <taxon>Agaricineae</taxon>
        <taxon>Psathyrellaceae</taxon>
        <taxon>Coprinellus</taxon>
    </lineage>
</organism>
<sequence length="397" mass="44809">MRDFAGLPAMITSNLEALSMSGDGLSNIMFSRYYLPLATRQFEALKRLSIKHDYPGIDASILNSIQHLRRLESLDLQIPNVPNLNHRTVFEIIQSLHQLQELTLDIHFNQHVPGAPYNSLWRREASAVQLRPSVHLFNRNATGLCGCIPQFLLASFTRLTVLDSDTGLNRASLFENLVRRLSEQAPNLTRIDIIPNPASASHINSLDPSVLPNLLNALPLLELNIAIPVQYGTEGIRPIVNYGPSTSARRSNHPARRLRKLYLPRHTSRDNRALTVDSLVDIAKSSIGLEHLSLGLMPTYKSSLEFGSSVSGLKASKVACTTLQTLSIFDIRHQAPFSLRGHRDLAGLLDILFPNLEAILPNEESDYEQPYWYWWMEVDYVRKMFQALRMYRSSCIC</sequence>
<gene>
    <name evidence="1" type="ORF">FA13DRAFT_249554</name>
</gene>
<reference evidence="1 2" key="1">
    <citation type="journal article" date="2019" name="Nat. Ecol. Evol.">
        <title>Megaphylogeny resolves global patterns of mushroom evolution.</title>
        <authorList>
            <person name="Varga T."/>
            <person name="Krizsan K."/>
            <person name="Foldi C."/>
            <person name="Dima B."/>
            <person name="Sanchez-Garcia M."/>
            <person name="Sanchez-Ramirez S."/>
            <person name="Szollosi G.J."/>
            <person name="Szarkandi J.G."/>
            <person name="Papp V."/>
            <person name="Albert L."/>
            <person name="Andreopoulos W."/>
            <person name="Angelini C."/>
            <person name="Antonin V."/>
            <person name="Barry K.W."/>
            <person name="Bougher N.L."/>
            <person name="Buchanan P."/>
            <person name="Buyck B."/>
            <person name="Bense V."/>
            <person name="Catcheside P."/>
            <person name="Chovatia M."/>
            <person name="Cooper J."/>
            <person name="Damon W."/>
            <person name="Desjardin D."/>
            <person name="Finy P."/>
            <person name="Geml J."/>
            <person name="Haridas S."/>
            <person name="Hughes K."/>
            <person name="Justo A."/>
            <person name="Karasinski D."/>
            <person name="Kautmanova I."/>
            <person name="Kiss B."/>
            <person name="Kocsube S."/>
            <person name="Kotiranta H."/>
            <person name="LaButti K.M."/>
            <person name="Lechner B.E."/>
            <person name="Liimatainen K."/>
            <person name="Lipzen A."/>
            <person name="Lukacs Z."/>
            <person name="Mihaltcheva S."/>
            <person name="Morgado L.N."/>
            <person name="Niskanen T."/>
            <person name="Noordeloos M.E."/>
            <person name="Ohm R.A."/>
            <person name="Ortiz-Santana B."/>
            <person name="Ovrebo C."/>
            <person name="Racz N."/>
            <person name="Riley R."/>
            <person name="Savchenko A."/>
            <person name="Shiryaev A."/>
            <person name="Soop K."/>
            <person name="Spirin V."/>
            <person name="Szebenyi C."/>
            <person name="Tomsovsky M."/>
            <person name="Tulloss R.E."/>
            <person name="Uehling J."/>
            <person name="Grigoriev I.V."/>
            <person name="Vagvolgyi C."/>
            <person name="Papp T."/>
            <person name="Martin F.M."/>
            <person name="Miettinen O."/>
            <person name="Hibbett D.S."/>
            <person name="Nagy L.G."/>
        </authorList>
    </citation>
    <scope>NUCLEOTIDE SEQUENCE [LARGE SCALE GENOMIC DNA]</scope>
    <source>
        <strain evidence="1 2">FP101781</strain>
    </source>
</reference>
<evidence type="ECO:0000313" key="2">
    <source>
        <dbReference type="Proteomes" id="UP000298030"/>
    </source>
</evidence>
<evidence type="ECO:0008006" key="3">
    <source>
        <dbReference type="Google" id="ProtNLM"/>
    </source>
</evidence>
<dbReference type="Gene3D" id="3.80.10.10">
    <property type="entry name" value="Ribonuclease Inhibitor"/>
    <property type="match status" value="2"/>
</dbReference>
<dbReference type="OrthoDB" id="3543113at2759"/>
<keyword evidence="2" id="KW-1185">Reference proteome</keyword>
<dbReference type="EMBL" id="QPFP01000015">
    <property type="protein sequence ID" value="TEB32366.1"/>
    <property type="molecule type" value="Genomic_DNA"/>
</dbReference>
<dbReference type="STRING" id="71717.A0A4Y7TDW3"/>